<comment type="similarity">
    <text evidence="4">Belongs to the cyclophilin-type PPIase family.</text>
</comment>
<dbReference type="PIRSF" id="PIRSF001467">
    <property type="entry name" value="Peptidylpro_ismrse"/>
    <property type="match status" value="1"/>
</dbReference>
<protein>
    <recommendedName>
        <fullName evidence="4">Peptidyl-prolyl cis-trans isomerase</fullName>
        <shortName evidence="4">PPIase</shortName>
        <ecNumber evidence="4">5.2.1.8</ecNumber>
    </recommendedName>
</protein>
<organism evidence="7 8">
    <name type="scientific">Blepharisma stoltei</name>
    <dbReference type="NCBI Taxonomy" id="1481888"/>
    <lineage>
        <taxon>Eukaryota</taxon>
        <taxon>Sar</taxon>
        <taxon>Alveolata</taxon>
        <taxon>Ciliophora</taxon>
        <taxon>Postciliodesmatophora</taxon>
        <taxon>Heterotrichea</taxon>
        <taxon>Heterotrichida</taxon>
        <taxon>Blepharismidae</taxon>
        <taxon>Blepharisma</taxon>
    </lineage>
</organism>
<dbReference type="GO" id="GO:0016018">
    <property type="term" value="F:cyclosporin A binding"/>
    <property type="evidence" value="ECO:0007669"/>
    <property type="project" value="TreeGrafter"/>
</dbReference>
<dbReference type="GO" id="GO:0003755">
    <property type="term" value="F:peptidyl-prolyl cis-trans isomerase activity"/>
    <property type="evidence" value="ECO:0007669"/>
    <property type="project" value="UniProtKB-UniRule"/>
</dbReference>
<dbReference type="Pfam" id="PF00160">
    <property type="entry name" value="Pro_isomerase"/>
    <property type="match status" value="1"/>
</dbReference>
<dbReference type="Gene3D" id="2.40.100.10">
    <property type="entry name" value="Cyclophilin-like"/>
    <property type="match status" value="1"/>
</dbReference>
<keyword evidence="5" id="KW-0732">Signal</keyword>
<keyword evidence="2 4" id="KW-0697">Rotamase</keyword>
<dbReference type="PANTHER" id="PTHR11071">
    <property type="entry name" value="PEPTIDYL-PROLYL CIS-TRANS ISOMERASE"/>
    <property type="match status" value="1"/>
</dbReference>
<evidence type="ECO:0000256" key="4">
    <source>
        <dbReference type="RuleBase" id="RU363019"/>
    </source>
</evidence>
<evidence type="ECO:0000313" key="8">
    <source>
        <dbReference type="Proteomes" id="UP001162131"/>
    </source>
</evidence>
<feature type="signal peptide" evidence="5">
    <location>
        <begin position="1"/>
        <end position="15"/>
    </location>
</feature>
<reference evidence="7" key="1">
    <citation type="submission" date="2021-09" db="EMBL/GenBank/DDBJ databases">
        <authorList>
            <consortium name="AG Swart"/>
            <person name="Singh M."/>
            <person name="Singh A."/>
            <person name="Seah K."/>
            <person name="Emmerich C."/>
        </authorList>
    </citation>
    <scope>NUCLEOTIDE SEQUENCE</scope>
    <source>
        <strain evidence="7">ATCC30299</strain>
    </source>
</reference>
<proteinExistence type="inferred from homology"/>
<evidence type="ECO:0000313" key="7">
    <source>
        <dbReference type="EMBL" id="CAG9335466.1"/>
    </source>
</evidence>
<dbReference type="EMBL" id="CAJZBQ010000062">
    <property type="protein sequence ID" value="CAG9335466.1"/>
    <property type="molecule type" value="Genomic_DNA"/>
</dbReference>
<evidence type="ECO:0000256" key="1">
    <source>
        <dbReference type="ARBA" id="ARBA00000971"/>
    </source>
</evidence>
<dbReference type="SUPFAM" id="SSF50891">
    <property type="entry name" value="Cyclophilin-like"/>
    <property type="match status" value="1"/>
</dbReference>
<feature type="domain" description="PPIase cyclophilin-type" evidence="6">
    <location>
        <begin position="27"/>
        <end position="187"/>
    </location>
</feature>
<dbReference type="Proteomes" id="UP001162131">
    <property type="component" value="Unassembled WGS sequence"/>
</dbReference>
<evidence type="ECO:0000256" key="5">
    <source>
        <dbReference type="SAM" id="SignalP"/>
    </source>
</evidence>
<dbReference type="PANTHER" id="PTHR11071:SF561">
    <property type="entry name" value="PEPTIDYL-PROLYL CIS-TRANS ISOMERASE D-RELATED"/>
    <property type="match status" value="1"/>
</dbReference>
<feature type="chain" id="PRO_5043650505" description="Peptidyl-prolyl cis-trans isomerase" evidence="5">
    <location>
        <begin position="16"/>
        <end position="188"/>
    </location>
</feature>
<evidence type="ECO:0000256" key="3">
    <source>
        <dbReference type="ARBA" id="ARBA00023235"/>
    </source>
</evidence>
<evidence type="ECO:0000259" key="6">
    <source>
        <dbReference type="PROSITE" id="PS50072"/>
    </source>
</evidence>
<evidence type="ECO:0000256" key="2">
    <source>
        <dbReference type="ARBA" id="ARBA00023110"/>
    </source>
</evidence>
<gene>
    <name evidence="7" type="ORF">BSTOLATCC_MIC63939</name>
</gene>
<comment type="function">
    <text evidence="4">PPIases accelerate the folding of proteins. It catalyzes the cis-trans isomerization of proline imidic peptide bonds in oligopeptides.</text>
</comment>
<dbReference type="InterPro" id="IPR002130">
    <property type="entry name" value="Cyclophilin-type_PPIase_dom"/>
</dbReference>
<comment type="caution">
    <text evidence="7">The sequence shown here is derived from an EMBL/GenBank/DDBJ whole genome shotgun (WGS) entry which is preliminary data.</text>
</comment>
<comment type="catalytic activity">
    <reaction evidence="1 4">
        <text>[protein]-peptidylproline (omega=180) = [protein]-peptidylproline (omega=0)</text>
        <dbReference type="Rhea" id="RHEA:16237"/>
        <dbReference type="Rhea" id="RHEA-COMP:10747"/>
        <dbReference type="Rhea" id="RHEA-COMP:10748"/>
        <dbReference type="ChEBI" id="CHEBI:83833"/>
        <dbReference type="ChEBI" id="CHEBI:83834"/>
        <dbReference type="EC" id="5.2.1.8"/>
    </reaction>
</comment>
<dbReference type="GO" id="GO:0005737">
    <property type="term" value="C:cytoplasm"/>
    <property type="evidence" value="ECO:0007669"/>
    <property type="project" value="TreeGrafter"/>
</dbReference>
<sequence length="188" mass="20471">MFWPILINLLGLAFSRIHHTEITSRVYFDISLGGEPTGRIVFGLYAKVAPKAAENFRALCTGENGENSDGVRLHYKGTSFNKIVKKRLIQGGDIDGHGGVSIYGKSFPAEEFKLSHSAPGILSMVNDGSNTHGSQFFITTRGVPSFDGKNLVFGEVIDGFDVVKKIEEYGSKPENELSSIKITDSGEL</sequence>
<keyword evidence="8" id="KW-1185">Reference proteome</keyword>
<dbReference type="PRINTS" id="PR00153">
    <property type="entry name" value="CSAPPISMRASE"/>
</dbReference>
<dbReference type="EC" id="5.2.1.8" evidence="4"/>
<accession>A0AAU9KBR1</accession>
<dbReference type="PROSITE" id="PS50072">
    <property type="entry name" value="CSA_PPIASE_2"/>
    <property type="match status" value="1"/>
</dbReference>
<dbReference type="GO" id="GO:0006457">
    <property type="term" value="P:protein folding"/>
    <property type="evidence" value="ECO:0007669"/>
    <property type="project" value="TreeGrafter"/>
</dbReference>
<dbReference type="InterPro" id="IPR024936">
    <property type="entry name" value="Cyclophilin-type_PPIase"/>
</dbReference>
<dbReference type="FunFam" id="2.40.100.10:FF:000025">
    <property type="entry name" value="Peptidyl-prolyl cis-trans isomerase CYP19-2"/>
    <property type="match status" value="1"/>
</dbReference>
<dbReference type="InterPro" id="IPR029000">
    <property type="entry name" value="Cyclophilin-like_dom_sf"/>
</dbReference>
<keyword evidence="3 4" id="KW-0413">Isomerase</keyword>
<name>A0AAU9KBR1_9CILI</name>
<dbReference type="AlphaFoldDB" id="A0AAU9KBR1"/>